<comment type="caution">
    <text evidence="1">The sequence shown here is derived from an EMBL/GenBank/DDBJ whole genome shotgun (WGS) entry which is preliminary data.</text>
</comment>
<proteinExistence type="predicted"/>
<dbReference type="Proteomes" id="UP001218188">
    <property type="component" value="Unassembled WGS sequence"/>
</dbReference>
<sequence>MRIMPHYLNYLAPCTMERRFTEADLNDLSRNQLVELVEAQLHLWPTASKGKFRRGKTNMKAMTDALLTCQFTTRQPLPSASSGHVSSLAAKNSVVCQSGANAPIAVMPNAPIASIPPIIMPNVHIPPAIINDVEASHVDEEPSRKNVVLEAMDQEALSRESCSIVLLIEDTRHLFNDKISQRIEVPVIDSSGGMTHVGAKDVITALQASISAFEGPARLGIPDVENPEFTKFFGTLEGIEYIGLDEHESELLVVPRNGRLEITVARIGGARTSVKEEKPNALPFLDPFTQFEEFAKTEQVRLAASPASTRVKKKSPKPLTSEERDWLTAKVQAMEGFETFQKQHGQRLNNLNRVLYWKFAANFTQKYYKTEWPILSIEHEHSNGTVIRKHALETILDMKTTGLNQAINMSRILAKCYHGASKSPEVVNFVEDTTSVSLGSEPLVNFLLEWEKDHPGFGRELD</sequence>
<reference evidence="1" key="1">
    <citation type="submission" date="2023-03" db="EMBL/GenBank/DDBJ databases">
        <title>Massive genome expansion in bonnet fungi (Mycena s.s.) driven by repeated elements and novel gene families across ecological guilds.</title>
        <authorList>
            <consortium name="Lawrence Berkeley National Laboratory"/>
            <person name="Harder C.B."/>
            <person name="Miyauchi S."/>
            <person name="Viragh M."/>
            <person name="Kuo A."/>
            <person name="Thoen E."/>
            <person name="Andreopoulos B."/>
            <person name="Lu D."/>
            <person name="Skrede I."/>
            <person name="Drula E."/>
            <person name="Henrissat B."/>
            <person name="Morin E."/>
            <person name="Kohler A."/>
            <person name="Barry K."/>
            <person name="LaButti K."/>
            <person name="Morin E."/>
            <person name="Salamov A."/>
            <person name="Lipzen A."/>
            <person name="Mereny Z."/>
            <person name="Hegedus B."/>
            <person name="Baldrian P."/>
            <person name="Stursova M."/>
            <person name="Weitz H."/>
            <person name="Taylor A."/>
            <person name="Grigoriev I.V."/>
            <person name="Nagy L.G."/>
            <person name="Martin F."/>
            <person name="Kauserud H."/>
        </authorList>
    </citation>
    <scope>NUCLEOTIDE SEQUENCE</scope>
    <source>
        <strain evidence="1">CBHHK200</strain>
    </source>
</reference>
<accession>A0AAD6XC86</accession>
<protein>
    <submittedName>
        <fullName evidence="1">Uncharacterized protein</fullName>
    </submittedName>
</protein>
<dbReference type="AlphaFoldDB" id="A0AAD6XC86"/>
<dbReference type="EMBL" id="JARJCM010000012">
    <property type="protein sequence ID" value="KAJ7042696.1"/>
    <property type="molecule type" value="Genomic_DNA"/>
</dbReference>
<name>A0AAD6XC86_9AGAR</name>
<keyword evidence="2" id="KW-1185">Reference proteome</keyword>
<gene>
    <name evidence="1" type="ORF">C8F04DRAFT_1390643</name>
</gene>
<evidence type="ECO:0000313" key="1">
    <source>
        <dbReference type="EMBL" id="KAJ7042696.1"/>
    </source>
</evidence>
<evidence type="ECO:0000313" key="2">
    <source>
        <dbReference type="Proteomes" id="UP001218188"/>
    </source>
</evidence>
<organism evidence="1 2">
    <name type="scientific">Mycena alexandri</name>
    <dbReference type="NCBI Taxonomy" id="1745969"/>
    <lineage>
        <taxon>Eukaryota</taxon>
        <taxon>Fungi</taxon>
        <taxon>Dikarya</taxon>
        <taxon>Basidiomycota</taxon>
        <taxon>Agaricomycotina</taxon>
        <taxon>Agaricomycetes</taxon>
        <taxon>Agaricomycetidae</taxon>
        <taxon>Agaricales</taxon>
        <taxon>Marasmiineae</taxon>
        <taxon>Mycenaceae</taxon>
        <taxon>Mycena</taxon>
    </lineage>
</organism>